<protein>
    <submittedName>
        <fullName evidence="1">Uncharacterized protein</fullName>
    </submittedName>
</protein>
<accession>A0ABX8CND1</accession>
<organism evidence="1 2">
    <name type="scientific">Nocardia tengchongensis</name>
    <dbReference type="NCBI Taxonomy" id="2055889"/>
    <lineage>
        <taxon>Bacteria</taxon>
        <taxon>Bacillati</taxon>
        <taxon>Actinomycetota</taxon>
        <taxon>Actinomycetes</taxon>
        <taxon>Mycobacteriales</taxon>
        <taxon>Nocardiaceae</taxon>
        <taxon>Nocardia</taxon>
    </lineage>
</organism>
<evidence type="ECO:0000313" key="1">
    <source>
        <dbReference type="EMBL" id="QVI21457.1"/>
    </source>
</evidence>
<dbReference type="RefSeq" id="WP_213557559.1">
    <property type="nucleotide sequence ID" value="NZ_JBHZDI010000014.1"/>
</dbReference>
<sequence length="51" mass="5376">MGPLILDYRGHAEQIGEVASELTAAGAATVSVDEMVNSEMPCLPCSRLWVG</sequence>
<name>A0ABX8CND1_9NOCA</name>
<dbReference type="EMBL" id="CP074371">
    <property type="protein sequence ID" value="QVI21457.1"/>
    <property type="molecule type" value="Genomic_DNA"/>
</dbReference>
<proteinExistence type="predicted"/>
<reference evidence="1 2" key="1">
    <citation type="submission" date="2021-04" db="EMBL/GenBank/DDBJ databases">
        <title>Nocardia tengchongensis.</title>
        <authorList>
            <person name="Zhuang k."/>
            <person name="Ran Y."/>
            <person name="Li W."/>
        </authorList>
    </citation>
    <scope>NUCLEOTIDE SEQUENCE [LARGE SCALE GENOMIC DNA]</scope>
    <source>
        <strain evidence="1 2">CFH S0057</strain>
    </source>
</reference>
<evidence type="ECO:0000313" key="2">
    <source>
        <dbReference type="Proteomes" id="UP000683310"/>
    </source>
</evidence>
<gene>
    <name evidence="1" type="ORF">KHQ06_36850</name>
</gene>
<keyword evidence="2" id="KW-1185">Reference proteome</keyword>
<dbReference type="Proteomes" id="UP000683310">
    <property type="component" value="Chromosome"/>
</dbReference>